<organism evidence="2 3">
    <name type="scientific">Paracerasibacillus soli</name>
    <dbReference type="NCBI Taxonomy" id="480284"/>
    <lineage>
        <taxon>Bacteria</taxon>
        <taxon>Bacillati</taxon>
        <taxon>Bacillota</taxon>
        <taxon>Bacilli</taxon>
        <taxon>Bacillales</taxon>
        <taxon>Bacillaceae</taxon>
        <taxon>Paracerasibacillus</taxon>
    </lineage>
</organism>
<dbReference type="EMBL" id="JAWDIQ010000001">
    <property type="protein sequence ID" value="MDY0407603.1"/>
    <property type="molecule type" value="Genomic_DNA"/>
</dbReference>
<feature type="transmembrane region" description="Helical" evidence="1">
    <location>
        <begin position="24"/>
        <end position="43"/>
    </location>
</feature>
<keyword evidence="1" id="KW-0812">Transmembrane</keyword>
<protein>
    <submittedName>
        <fullName evidence="2">Uncharacterized protein</fullName>
    </submittedName>
</protein>
<accession>A0ABU5CQ73</accession>
<proteinExistence type="predicted"/>
<dbReference type="RefSeq" id="WP_320378405.1">
    <property type="nucleotide sequence ID" value="NZ_JAWDIQ010000001.1"/>
</dbReference>
<evidence type="ECO:0000313" key="2">
    <source>
        <dbReference type="EMBL" id="MDY0407603.1"/>
    </source>
</evidence>
<keyword evidence="1" id="KW-0472">Membrane</keyword>
<evidence type="ECO:0000256" key="1">
    <source>
        <dbReference type="SAM" id="Phobius"/>
    </source>
</evidence>
<gene>
    <name evidence="2" type="ORF">RWD45_02005</name>
</gene>
<keyword evidence="1" id="KW-1133">Transmembrane helix</keyword>
<comment type="caution">
    <text evidence="2">The sequence shown here is derived from an EMBL/GenBank/DDBJ whole genome shotgun (WGS) entry which is preliminary data.</text>
</comment>
<evidence type="ECO:0000313" key="3">
    <source>
        <dbReference type="Proteomes" id="UP001275315"/>
    </source>
</evidence>
<reference evidence="2 3" key="1">
    <citation type="submission" date="2023-10" db="EMBL/GenBank/DDBJ databases">
        <title>Virgibacillus soli CC-YMP-6 genome.</title>
        <authorList>
            <person name="Miliotis G."/>
            <person name="Sengupta P."/>
            <person name="Hameed A."/>
            <person name="Chuvochina M."/>
            <person name="Mcdonagh F."/>
            <person name="Simpson A.C."/>
            <person name="Singh N.K."/>
            <person name="Rekha P.D."/>
            <person name="Raman K."/>
            <person name="Hugenholtz P."/>
            <person name="Venkateswaran K."/>
        </authorList>
    </citation>
    <scope>NUCLEOTIDE SEQUENCE [LARGE SCALE GENOMIC DNA]</scope>
    <source>
        <strain evidence="2 3">CC-YMP-6</strain>
    </source>
</reference>
<sequence>MSVLSFYQAAMIAEKMGVMGQSTIGDAMLSVLSLILLGKAYFYPSSKKPMKKRGMVLTLVNGNNQIK</sequence>
<keyword evidence="3" id="KW-1185">Reference proteome</keyword>
<name>A0ABU5CQ73_9BACI</name>
<dbReference type="Proteomes" id="UP001275315">
    <property type="component" value="Unassembled WGS sequence"/>
</dbReference>